<name>A0A6P7N3T3_BETSP</name>
<accession>A0A6P7N3T3</accession>
<feature type="chain" id="PRO_5028440231" evidence="2">
    <location>
        <begin position="22"/>
        <end position="694"/>
    </location>
</feature>
<feature type="region of interest" description="Disordered" evidence="1">
    <location>
        <begin position="203"/>
        <end position="342"/>
    </location>
</feature>
<dbReference type="AlphaFoldDB" id="A0A6P7N3T3"/>
<dbReference type="KEGG" id="bspl:114859983"/>
<organism evidence="3 4">
    <name type="scientific">Betta splendens</name>
    <name type="common">Siamese fighting fish</name>
    <dbReference type="NCBI Taxonomy" id="158456"/>
    <lineage>
        <taxon>Eukaryota</taxon>
        <taxon>Metazoa</taxon>
        <taxon>Chordata</taxon>
        <taxon>Craniata</taxon>
        <taxon>Vertebrata</taxon>
        <taxon>Euteleostomi</taxon>
        <taxon>Actinopterygii</taxon>
        <taxon>Neopterygii</taxon>
        <taxon>Teleostei</taxon>
        <taxon>Neoteleostei</taxon>
        <taxon>Acanthomorphata</taxon>
        <taxon>Anabantaria</taxon>
        <taxon>Anabantiformes</taxon>
        <taxon>Anabantoidei</taxon>
        <taxon>Osphronemidae</taxon>
        <taxon>Betta</taxon>
    </lineage>
</organism>
<evidence type="ECO:0000256" key="1">
    <source>
        <dbReference type="SAM" id="MobiDB-lite"/>
    </source>
</evidence>
<evidence type="ECO:0000313" key="3">
    <source>
        <dbReference type="Proteomes" id="UP000515150"/>
    </source>
</evidence>
<keyword evidence="2" id="KW-0732">Signal</keyword>
<dbReference type="GeneID" id="114859983"/>
<proteinExistence type="predicted"/>
<dbReference type="RefSeq" id="XP_029013992.1">
    <property type="nucleotide sequence ID" value="XM_029158159.3"/>
</dbReference>
<dbReference type="OrthoDB" id="9050343at2759"/>
<evidence type="ECO:0000256" key="2">
    <source>
        <dbReference type="SAM" id="SignalP"/>
    </source>
</evidence>
<sequence length="694" mass="68866">MLVQALLQTSLVLWLVHQSLQGGVGVKPQSVSWGRGLPARAVGVGVKPGVTGALGALGSRYGSKAMKTGIGRYPAAHLGVGGYRGLGLGGRAGLRQGTPGAYGASLGTGMALGAGLSNGLGLGQAGKRVYGAGLGSLPGYGPFAGIGYPGARPGASAADLGGPELAGLGQAVQDLKRQKSRALGSLFGRGGVRELSRPELQVESRNPVVVPANPASSGPLDASRVEEGDGYDPAVLKRKSSTRHGATLTAGGLQQQLPLKSPNMRGLTPGPSQAKSAKDYESSLGPNHQTPSCGSASDLSDALENSRHGILGLDTQEPQRLVPPVSKDSKYLQGKTTYPLPGAQTHEARSLISSLPLGQGARSYLLAAEDKQRVKDLGLVPEDRNGLRIRGSVAVEKRSRGSVSLQVQGRRNSGPSGSQGLGTVSVGGQEAEGFTAGGEEAKHLPHAERDVIEPKARGLPLQTGRSNQATSYIGGAGSYLGAALGAGGYGTGLGQGAYLGGAAGKLGAAAALGQGGYPQGAAGISNGYGDGTTGYLGAVAGNGFGGDAGAKTLSTGYGNGYSDGYGVGLGYPAELADGAENKAGRSEALSTGGYAGHLQGAYGALGAGLESAGGKYGGGALQVPYGSAPVIPTGLEGDGGYPYASHQLSLGAEGAKTASKYGYGAQLGATQDVVGEQAGKYGGVNGALGNGYKG</sequence>
<evidence type="ECO:0000313" key="4">
    <source>
        <dbReference type="RefSeq" id="XP_029013992.1"/>
    </source>
</evidence>
<dbReference type="Proteomes" id="UP000515150">
    <property type="component" value="Chromosome 8"/>
</dbReference>
<feature type="compositionally biased region" description="Polar residues" evidence="1">
    <location>
        <begin position="284"/>
        <end position="298"/>
    </location>
</feature>
<gene>
    <name evidence="4" type="primary">LOC114859983</name>
</gene>
<feature type="region of interest" description="Disordered" evidence="1">
    <location>
        <begin position="400"/>
        <end position="422"/>
    </location>
</feature>
<protein>
    <submittedName>
        <fullName evidence="4">Fibroin heavy chain isoform X1</fullName>
    </submittedName>
</protein>
<feature type="compositionally biased region" description="Polar residues" evidence="1">
    <location>
        <begin position="401"/>
        <end position="422"/>
    </location>
</feature>
<feature type="signal peptide" evidence="2">
    <location>
        <begin position="1"/>
        <end position="21"/>
    </location>
</feature>
<keyword evidence="3" id="KW-1185">Reference proteome</keyword>
<reference evidence="4" key="1">
    <citation type="submission" date="2025-08" db="UniProtKB">
        <authorList>
            <consortium name="RefSeq"/>
        </authorList>
    </citation>
    <scope>IDENTIFICATION</scope>
</reference>